<accession>A0ABX5Y4T6</accession>
<dbReference type="EMBL" id="CP036432">
    <property type="protein sequence ID" value="QDV88536.1"/>
    <property type="molecule type" value="Genomic_DNA"/>
</dbReference>
<proteinExistence type="predicted"/>
<dbReference type="RefSeq" id="WP_145220904.1">
    <property type="nucleotide sequence ID" value="NZ_CP036432.1"/>
</dbReference>
<gene>
    <name evidence="1" type="ORF">TBK1r_75700</name>
</gene>
<dbReference type="Proteomes" id="UP000318081">
    <property type="component" value="Chromosome"/>
</dbReference>
<evidence type="ECO:0000313" key="1">
    <source>
        <dbReference type="EMBL" id="QDV88536.1"/>
    </source>
</evidence>
<sequence>MTKTTYRIEDATARPVFVIRCRADHQVIDELRTLRGLRWLLKRLGRNYGLRVVSIQTERHEPTSPMEDN</sequence>
<evidence type="ECO:0000313" key="2">
    <source>
        <dbReference type="Proteomes" id="UP000318081"/>
    </source>
</evidence>
<keyword evidence="2" id="KW-1185">Reference proteome</keyword>
<organism evidence="1 2">
    <name type="scientific">Stieleria magnilauensis</name>
    <dbReference type="NCBI Taxonomy" id="2527963"/>
    <lineage>
        <taxon>Bacteria</taxon>
        <taxon>Pseudomonadati</taxon>
        <taxon>Planctomycetota</taxon>
        <taxon>Planctomycetia</taxon>
        <taxon>Pirellulales</taxon>
        <taxon>Pirellulaceae</taxon>
        <taxon>Stieleria</taxon>
    </lineage>
</organism>
<protein>
    <submittedName>
        <fullName evidence="1">Uncharacterized protein</fullName>
    </submittedName>
</protein>
<name>A0ABX5Y4T6_9BACT</name>
<reference evidence="1 2" key="1">
    <citation type="submission" date="2019-02" db="EMBL/GenBank/DDBJ databases">
        <title>Deep-cultivation of Planctomycetes and their phenomic and genomic characterization uncovers novel biology.</title>
        <authorList>
            <person name="Wiegand S."/>
            <person name="Jogler M."/>
            <person name="Boedeker C."/>
            <person name="Pinto D."/>
            <person name="Vollmers J."/>
            <person name="Rivas-Marin E."/>
            <person name="Kohn T."/>
            <person name="Peeters S.H."/>
            <person name="Heuer A."/>
            <person name="Rast P."/>
            <person name="Oberbeckmann S."/>
            <person name="Bunk B."/>
            <person name="Jeske O."/>
            <person name="Meyerdierks A."/>
            <person name="Storesund J.E."/>
            <person name="Kallscheuer N."/>
            <person name="Luecker S."/>
            <person name="Lage O.M."/>
            <person name="Pohl T."/>
            <person name="Merkel B.J."/>
            <person name="Hornburger P."/>
            <person name="Mueller R.-W."/>
            <person name="Bruemmer F."/>
            <person name="Labrenz M."/>
            <person name="Spormann A.M."/>
            <person name="Op den Camp H."/>
            <person name="Overmann J."/>
            <person name="Amann R."/>
            <person name="Jetten M.S.M."/>
            <person name="Mascher T."/>
            <person name="Medema M.H."/>
            <person name="Devos D.P."/>
            <person name="Kaster A.-K."/>
            <person name="Ovreas L."/>
            <person name="Rohde M."/>
            <person name="Galperin M.Y."/>
            <person name="Jogler C."/>
        </authorList>
    </citation>
    <scope>NUCLEOTIDE SEQUENCE [LARGE SCALE GENOMIC DNA]</scope>
    <source>
        <strain evidence="1 2">TBK1r</strain>
    </source>
</reference>